<dbReference type="AlphaFoldDB" id="A0A5C8D8L4"/>
<name>A0A5C8D8L4_9SPIR</name>
<gene>
    <name evidence="1" type="ORF">EPJ79_09780</name>
</gene>
<dbReference type="RefSeq" id="WP_147739357.1">
    <property type="nucleotide sequence ID" value="NZ_SAXU01000001.1"/>
</dbReference>
<reference evidence="1 2" key="1">
    <citation type="journal article" date="1992" name="Lakartidningen">
        <title>[Penicillin V and not amoxicillin is the first choice preparation in acute otitis].</title>
        <authorList>
            <person name="Kamme C."/>
            <person name="Lundgren K."/>
            <person name="Prellner K."/>
        </authorList>
    </citation>
    <scope>NUCLEOTIDE SEQUENCE [LARGE SCALE GENOMIC DNA]</scope>
    <source>
        <strain evidence="1 2">513A</strain>
    </source>
</reference>
<dbReference type="Proteomes" id="UP000324638">
    <property type="component" value="Unassembled WGS sequence"/>
</dbReference>
<evidence type="ECO:0000313" key="2">
    <source>
        <dbReference type="Proteomes" id="UP000324638"/>
    </source>
</evidence>
<organism evidence="1 2">
    <name type="scientific">Brachyspira aalborgi</name>
    <dbReference type="NCBI Taxonomy" id="29522"/>
    <lineage>
        <taxon>Bacteria</taxon>
        <taxon>Pseudomonadati</taxon>
        <taxon>Spirochaetota</taxon>
        <taxon>Spirochaetia</taxon>
        <taxon>Brachyspirales</taxon>
        <taxon>Brachyspiraceae</taxon>
        <taxon>Brachyspira</taxon>
    </lineage>
</organism>
<proteinExistence type="predicted"/>
<sequence length="387" mass="44984">MDFKLPSLAYEQLKKIMMACGKKDINMIIERDELSRQTEINSDTISRNNAFLFSIGFLEKNDNNKNIITDIGLKLAKAYNLEDNIKIKEILIKMIKNNKDLNELIFAQLNKTNLTVEALTNIIINYFDKPSNQYAKIGANTLLEIFKEAEIISMDNNIIIFNKNEFENFNLDVKHKDLYDYNYTASEINNKNILNIPISNDNLNINININIDYDTKRNPAEILNTIEYILNNINIYNAYKEVKSDSKPINKNIENKKNIKKKKNKVKNANRNELEYIDIDKEFGKEKIEEWINFYKSLEINSAITSVVITVYWISKNINELSNRINDDYVYSFLIAATNNNIKFKVFDAISNASRNTKKLLQRDDDGLIITGIGNREVENNILIKKE</sequence>
<comment type="caution">
    <text evidence="1">The sequence shown here is derived from an EMBL/GenBank/DDBJ whole genome shotgun (WGS) entry which is preliminary data.</text>
</comment>
<dbReference type="EMBL" id="SAXU01000001">
    <property type="protein sequence ID" value="TXJ21393.1"/>
    <property type="molecule type" value="Genomic_DNA"/>
</dbReference>
<accession>A0A5C8D8L4</accession>
<protein>
    <submittedName>
        <fullName evidence="1">Uncharacterized protein</fullName>
    </submittedName>
</protein>
<evidence type="ECO:0000313" key="1">
    <source>
        <dbReference type="EMBL" id="TXJ21393.1"/>
    </source>
</evidence>